<name>A0A7S3CLU5_9SPIT</name>
<feature type="domain" description="EF-hand" evidence="1">
    <location>
        <begin position="76"/>
        <end position="111"/>
    </location>
</feature>
<protein>
    <recommendedName>
        <fullName evidence="1">EF-hand domain-containing protein</fullName>
    </recommendedName>
</protein>
<dbReference type="EMBL" id="HBIA01006354">
    <property type="protein sequence ID" value="CAE0231444.1"/>
    <property type="molecule type" value="Transcribed_RNA"/>
</dbReference>
<dbReference type="AlphaFoldDB" id="A0A7S3CLU5"/>
<organism evidence="2">
    <name type="scientific">Strombidium rassoulzadegani</name>
    <dbReference type="NCBI Taxonomy" id="1082188"/>
    <lineage>
        <taxon>Eukaryota</taxon>
        <taxon>Sar</taxon>
        <taxon>Alveolata</taxon>
        <taxon>Ciliophora</taxon>
        <taxon>Intramacronucleata</taxon>
        <taxon>Spirotrichea</taxon>
        <taxon>Oligotrichia</taxon>
        <taxon>Strombidiidae</taxon>
        <taxon>Strombidium</taxon>
    </lineage>
</organism>
<dbReference type="GO" id="GO:0004553">
    <property type="term" value="F:hydrolase activity, hydrolyzing O-glycosyl compounds"/>
    <property type="evidence" value="ECO:0007669"/>
    <property type="project" value="InterPro"/>
</dbReference>
<dbReference type="InterPro" id="IPR002048">
    <property type="entry name" value="EF_hand_dom"/>
</dbReference>
<dbReference type="PROSITE" id="PS50222">
    <property type="entry name" value="EF_HAND_2"/>
    <property type="match status" value="1"/>
</dbReference>
<dbReference type="InterPro" id="IPR018247">
    <property type="entry name" value="EF_Hand_1_Ca_BS"/>
</dbReference>
<dbReference type="PROSITE" id="PS00018">
    <property type="entry name" value="EF_HAND_1"/>
    <property type="match status" value="1"/>
</dbReference>
<gene>
    <name evidence="2" type="ORF">SRAS04492_LOCUS3242</name>
</gene>
<dbReference type="InterPro" id="IPR002105">
    <property type="entry name" value="Dockerin_1_rpt"/>
</dbReference>
<dbReference type="PROSITE" id="PS00448">
    <property type="entry name" value="CLOS_CELLULOSOME_RPT"/>
    <property type="match status" value="1"/>
</dbReference>
<reference evidence="2" key="1">
    <citation type="submission" date="2021-01" db="EMBL/GenBank/DDBJ databases">
        <authorList>
            <person name="Corre E."/>
            <person name="Pelletier E."/>
            <person name="Niang G."/>
            <person name="Scheremetjew M."/>
            <person name="Finn R."/>
            <person name="Kale V."/>
            <person name="Holt S."/>
            <person name="Cochrane G."/>
            <person name="Meng A."/>
            <person name="Brown T."/>
            <person name="Cohen L."/>
        </authorList>
    </citation>
    <scope>NUCLEOTIDE SEQUENCE</scope>
    <source>
        <strain evidence="2">Ras09</strain>
    </source>
</reference>
<accession>A0A7S3CLU5</accession>
<sequence>MTPNGVEYLRTLPDQFNEDSPNKFMLNILTNYSLEQKSAKGEPSGIFKMDKKQTLAASREVLEKHKHLTGKDQDEYIKQYFGRTWEHFDVNKDGMLDSLDMPAFMKFLASDQSIDLDS</sequence>
<evidence type="ECO:0000313" key="2">
    <source>
        <dbReference type="EMBL" id="CAE0231444.1"/>
    </source>
</evidence>
<dbReference type="GO" id="GO:0005509">
    <property type="term" value="F:calcium ion binding"/>
    <property type="evidence" value="ECO:0007669"/>
    <property type="project" value="InterPro"/>
</dbReference>
<proteinExistence type="predicted"/>
<evidence type="ECO:0000259" key="1">
    <source>
        <dbReference type="PROSITE" id="PS50222"/>
    </source>
</evidence>
<dbReference type="GO" id="GO:0000272">
    <property type="term" value="P:polysaccharide catabolic process"/>
    <property type="evidence" value="ECO:0007669"/>
    <property type="project" value="InterPro"/>
</dbReference>